<dbReference type="Pfam" id="PF13443">
    <property type="entry name" value="HTH_26"/>
    <property type="match status" value="1"/>
</dbReference>
<dbReference type="GO" id="GO:0003677">
    <property type="term" value="F:DNA binding"/>
    <property type="evidence" value="ECO:0007669"/>
    <property type="project" value="InterPro"/>
</dbReference>
<dbReference type="PROSITE" id="PS50943">
    <property type="entry name" value="HTH_CROC1"/>
    <property type="match status" value="1"/>
</dbReference>
<dbReference type="EMBL" id="NCVH01000031">
    <property type="protein sequence ID" value="ORO94735.1"/>
    <property type="molecule type" value="Genomic_DNA"/>
</dbReference>
<evidence type="ECO:0000313" key="3">
    <source>
        <dbReference type="Proteomes" id="UP000193367"/>
    </source>
</evidence>
<name>A0A1X1K5V3_STRMT</name>
<comment type="caution">
    <text evidence="2">The sequence shown here is derived from an EMBL/GenBank/DDBJ whole genome shotgun (WGS) entry which is preliminary data.</text>
</comment>
<reference evidence="2 3" key="1">
    <citation type="journal article" date="2016" name="Eur. J. Clin. Microbiol. Infect. Dis.">
        <title>Whole genome sequencing as a tool for phylogenetic analysis of clinical strains of Mitis group streptococci.</title>
        <authorList>
            <person name="Rasmussen L.H."/>
            <person name="Dargis R."/>
            <person name="Hojholt K."/>
            <person name="Christensen J.J."/>
            <person name="Skovgaard O."/>
            <person name="Justesen U.S."/>
            <person name="Rosenvinge F.S."/>
            <person name="Moser C."/>
            <person name="Lukjancenko O."/>
            <person name="Rasmussen S."/>
            <person name="Nielsen X.C."/>
        </authorList>
    </citation>
    <scope>NUCLEOTIDE SEQUENCE [LARGE SCALE GENOMIC DNA]</scope>
    <source>
        <strain evidence="2 3">RH_17439_08</strain>
    </source>
</reference>
<feature type="domain" description="HTH cro/C1-type" evidence="1">
    <location>
        <begin position="8"/>
        <end position="60"/>
    </location>
</feature>
<dbReference type="SUPFAM" id="SSF47413">
    <property type="entry name" value="lambda repressor-like DNA-binding domains"/>
    <property type="match status" value="1"/>
</dbReference>
<dbReference type="AlphaFoldDB" id="A0A1X1K5V3"/>
<organism evidence="2 3">
    <name type="scientific">Streptococcus mitis</name>
    <dbReference type="NCBI Taxonomy" id="28037"/>
    <lineage>
        <taxon>Bacteria</taxon>
        <taxon>Bacillati</taxon>
        <taxon>Bacillota</taxon>
        <taxon>Bacilli</taxon>
        <taxon>Lactobacillales</taxon>
        <taxon>Streptococcaceae</taxon>
        <taxon>Streptococcus</taxon>
        <taxon>Streptococcus mitis group</taxon>
    </lineage>
</organism>
<dbReference type="InterPro" id="IPR001387">
    <property type="entry name" value="Cro/C1-type_HTH"/>
</dbReference>
<dbReference type="RefSeq" id="WP_084864921.1">
    <property type="nucleotide sequence ID" value="NZ_NCVH01000031.1"/>
</dbReference>
<dbReference type="Proteomes" id="UP000193367">
    <property type="component" value="Unassembled WGS sequence"/>
</dbReference>
<dbReference type="Gene3D" id="1.10.260.40">
    <property type="entry name" value="lambda repressor-like DNA-binding domains"/>
    <property type="match status" value="1"/>
</dbReference>
<sequence>MLPVYEVVKELCKSRGLSFNDVEEGLGIGKNTLYGLKRNNPSTERIMQLADFFNVSVDFLLGRTDQEKSDREIVKEALEGEDLKEMDYEKFFSMDIKKDGLKITDRDKRIIKAMIDSYLKESTI</sequence>
<gene>
    <name evidence="2" type="ORF">B7698_05685</name>
</gene>
<dbReference type="CDD" id="cd00093">
    <property type="entry name" value="HTH_XRE"/>
    <property type="match status" value="1"/>
</dbReference>
<protein>
    <recommendedName>
        <fullName evidence="1">HTH cro/C1-type domain-containing protein</fullName>
    </recommendedName>
</protein>
<evidence type="ECO:0000313" key="2">
    <source>
        <dbReference type="EMBL" id="ORO94735.1"/>
    </source>
</evidence>
<proteinExistence type="predicted"/>
<dbReference type="SMART" id="SM00530">
    <property type="entry name" value="HTH_XRE"/>
    <property type="match status" value="1"/>
</dbReference>
<accession>A0A1X1K5V3</accession>
<evidence type="ECO:0000259" key="1">
    <source>
        <dbReference type="PROSITE" id="PS50943"/>
    </source>
</evidence>
<dbReference type="InterPro" id="IPR010982">
    <property type="entry name" value="Lambda_DNA-bd_dom_sf"/>
</dbReference>